<dbReference type="GO" id="GO:0044781">
    <property type="term" value="P:bacterial-type flagellum organization"/>
    <property type="evidence" value="ECO:0007669"/>
    <property type="project" value="UniProtKB-KW"/>
</dbReference>
<gene>
    <name evidence="12" type="primary">fliJ</name>
    <name evidence="12" type="ORF">AW10_01165</name>
</gene>
<dbReference type="PRINTS" id="PR01004">
    <property type="entry name" value="FLGFLIJ"/>
</dbReference>
<evidence type="ECO:0000313" key="13">
    <source>
        <dbReference type="Proteomes" id="UP000021816"/>
    </source>
</evidence>
<evidence type="ECO:0000256" key="7">
    <source>
        <dbReference type="ARBA" id="ARBA00022795"/>
    </source>
</evidence>
<keyword evidence="12" id="KW-0966">Cell projection</keyword>
<dbReference type="PANTHER" id="PTHR38786">
    <property type="entry name" value="FLAGELLAR FLIJ PROTEIN"/>
    <property type="match status" value="1"/>
</dbReference>
<dbReference type="GO" id="GO:0005886">
    <property type="term" value="C:plasma membrane"/>
    <property type="evidence" value="ECO:0007669"/>
    <property type="project" value="UniProtKB-SubCell"/>
</dbReference>
<accession>A0A011PWQ4</accession>
<keyword evidence="5" id="KW-1003">Cell membrane</keyword>
<comment type="caution">
    <text evidence="12">The sequence shown here is derived from an EMBL/GenBank/DDBJ whole genome shotgun (WGS) entry which is preliminary data.</text>
</comment>
<dbReference type="PANTHER" id="PTHR38786:SF1">
    <property type="entry name" value="FLAGELLAR FLIJ PROTEIN"/>
    <property type="match status" value="1"/>
</dbReference>
<evidence type="ECO:0000256" key="8">
    <source>
        <dbReference type="ARBA" id="ARBA00022927"/>
    </source>
</evidence>
<organism evidence="12 13">
    <name type="scientific">Candidatus Accumulibacter appositus</name>
    <dbReference type="NCBI Taxonomy" id="1454003"/>
    <lineage>
        <taxon>Bacteria</taxon>
        <taxon>Pseudomonadati</taxon>
        <taxon>Pseudomonadota</taxon>
        <taxon>Betaproteobacteria</taxon>
        <taxon>Candidatus Accumulibacter</taxon>
    </lineage>
</organism>
<dbReference type="STRING" id="1454003.AW10_01165"/>
<dbReference type="InterPro" id="IPR053716">
    <property type="entry name" value="Flag_assembly_chemotaxis_eff"/>
</dbReference>
<dbReference type="EMBL" id="JEMX01000022">
    <property type="protein sequence ID" value="EXI81432.1"/>
    <property type="molecule type" value="Genomic_DNA"/>
</dbReference>
<keyword evidence="9" id="KW-0472">Membrane</keyword>
<dbReference type="InterPro" id="IPR052570">
    <property type="entry name" value="FliJ"/>
</dbReference>
<dbReference type="Proteomes" id="UP000021816">
    <property type="component" value="Unassembled WGS sequence"/>
</dbReference>
<evidence type="ECO:0000256" key="2">
    <source>
        <dbReference type="ARBA" id="ARBA00010004"/>
    </source>
</evidence>
<evidence type="ECO:0000256" key="6">
    <source>
        <dbReference type="ARBA" id="ARBA00022500"/>
    </source>
</evidence>
<comment type="similarity">
    <text evidence="2">Belongs to the FliJ family.</text>
</comment>
<evidence type="ECO:0000256" key="11">
    <source>
        <dbReference type="SAM" id="MobiDB-lite"/>
    </source>
</evidence>
<dbReference type="Gene3D" id="1.10.287.1700">
    <property type="match status" value="1"/>
</dbReference>
<evidence type="ECO:0000256" key="5">
    <source>
        <dbReference type="ARBA" id="ARBA00022475"/>
    </source>
</evidence>
<dbReference type="GO" id="GO:0071973">
    <property type="term" value="P:bacterial-type flagellum-dependent cell motility"/>
    <property type="evidence" value="ECO:0007669"/>
    <property type="project" value="InterPro"/>
</dbReference>
<sequence>MPKPFSLQTVLELMQNRSDEATQRLARLIATERDAQSKLGMLEDYRDDYTERFRKAIQGGLCQPEWRNYQEFLNRLDEAISQQLQAVRQQQAHTAAGQAEWQQQRTKLQALDALYERHRASEAKLEERQEQKAQDEFAARRRHDKQDEA</sequence>
<dbReference type="GO" id="GO:0009288">
    <property type="term" value="C:bacterial-type flagellum"/>
    <property type="evidence" value="ECO:0007669"/>
    <property type="project" value="InterPro"/>
</dbReference>
<keyword evidence="12" id="KW-0969">Cilium</keyword>
<dbReference type="NCBIfam" id="TIGR02473">
    <property type="entry name" value="flagell_FliJ"/>
    <property type="match status" value="1"/>
</dbReference>
<name>A0A011PWQ4_9PROT</name>
<feature type="region of interest" description="Disordered" evidence="11">
    <location>
        <begin position="121"/>
        <end position="149"/>
    </location>
</feature>
<dbReference type="PIRSF" id="PIRSF019404">
    <property type="entry name" value="FliJ"/>
    <property type="match status" value="1"/>
</dbReference>
<dbReference type="GO" id="GO:0015031">
    <property type="term" value="P:protein transport"/>
    <property type="evidence" value="ECO:0007669"/>
    <property type="project" value="UniProtKB-KW"/>
</dbReference>
<evidence type="ECO:0000256" key="1">
    <source>
        <dbReference type="ARBA" id="ARBA00004413"/>
    </source>
</evidence>
<evidence type="ECO:0000313" key="12">
    <source>
        <dbReference type="EMBL" id="EXI81432.1"/>
    </source>
</evidence>
<evidence type="ECO:0000256" key="10">
    <source>
        <dbReference type="ARBA" id="ARBA00023225"/>
    </source>
</evidence>
<dbReference type="InterPro" id="IPR012823">
    <property type="entry name" value="Flagell_FliJ"/>
</dbReference>
<evidence type="ECO:0000256" key="4">
    <source>
        <dbReference type="ARBA" id="ARBA00022448"/>
    </source>
</evidence>
<comment type="subcellular location">
    <subcellularLocation>
        <location evidence="1">Cell membrane</location>
        <topology evidence="1">Peripheral membrane protein</topology>
        <orientation evidence="1">Cytoplasmic side</orientation>
    </subcellularLocation>
</comment>
<proteinExistence type="inferred from homology"/>
<dbReference type="AlphaFoldDB" id="A0A011PWQ4"/>
<keyword evidence="6" id="KW-0145">Chemotaxis</keyword>
<keyword evidence="12" id="KW-0282">Flagellum</keyword>
<dbReference type="Pfam" id="PF02050">
    <property type="entry name" value="FliJ"/>
    <property type="match status" value="1"/>
</dbReference>
<keyword evidence="10" id="KW-1006">Bacterial flagellum protein export</keyword>
<keyword evidence="4" id="KW-0813">Transport</keyword>
<keyword evidence="7" id="KW-1005">Bacterial flagellum biogenesis</keyword>
<dbReference type="GO" id="GO:0003774">
    <property type="term" value="F:cytoskeletal motor activity"/>
    <property type="evidence" value="ECO:0007669"/>
    <property type="project" value="InterPro"/>
</dbReference>
<evidence type="ECO:0000256" key="3">
    <source>
        <dbReference type="ARBA" id="ARBA00020392"/>
    </source>
</evidence>
<reference evidence="12 13" key="1">
    <citation type="submission" date="2014-02" db="EMBL/GenBank/DDBJ databases">
        <title>Expanding our view of genomic diversity in Candidatus Accumulibacter clades.</title>
        <authorList>
            <person name="Skennerton C.T."/>
            <person name="Barr J.J."/>
            <person name="Slater F.R."/>
            <person name="Bond P.L."/>
            <person name="Tyson G.W."/>
        </authorList>
    </citation>
    <scope>NUCLEOTIDE SEQUENCE [LARGE SCALE GENOMIC DNA]</scope>
    <source>
        <strain evidence="13">BA-92</strain>
    </source>
</reference>
<dbReference type="PATRIC" id="fig|1454003.3.peg.1198"/>
<dbReference type="InterPro" id="IPR018006">
    <property type="entry name" value="Flag_FliJ_proteobac"/>
</dbReference>
<evidence type="ECO:0000256" key="9">
    <source>
        <dbReference type="ARBA" id="ARBA00023136"/>
    </source>
</evidence>
<protein>
    <recommendedName>
        <fullName evidence="3">Flagellar FliJ protein</fullName>
    </recommendedName>
</protein>
<keyword evidence="8" id="KW-0653">Protein transport</keyword>
<dbReference type="GO" id="GO:0006935">
    <property type="term" value="P:chemotaxis"/>
    <property type="evidence" value="ECO:0007669"/>
    <property type="project" value="UniProtKB-KW"/>
</dbReference>